<reference evidence="2" key="2">
    <citation type="journal article" date="2023" name="Int. J. Mol. Sci.">
        <title>De Novo Assembly and Annotation of 11 Diverse Shrub Willow (Salix) Genomes Reveals Novel Gene Organization in Sex-Linked Regions.</title>
        <authorList>
            <person name="Hyden B."/>
            <person name="Feng K."/>
            <person name="Yates T.B."/>
            <person name="Jawdy S."/>
            <person name="Cereghino C."/>
            <person name="Smart L.B."/>
            <person name="Muchero W."/>
        </authorList>
    </citation>
    <scope>NUCLEOTIDE SEQUENCE [LARGE SCALE GENOMIC DNA]</scope>
    <source>
        <tissue evidence="2">Shoot tip</tissue>
    </source>
</reference>
<name>A0A9Q0SH07_SALVM</name>
<sequence>MLAVDLEAAAAATKNSFKVMDNQKSHVIVLTYPAQGHINPLLQFAKRLASKGLKATLATTYYTVNSIDSPMVGVEPISDGFDEGGFKQASSLDAYLDSFKTVGSRTLTELIFKFKDSGSPVSCIVYDSMLPWALDVARDLGVYAAFHRIEVYLKAIGMYQSVNKLMCLQNVFDAPYTKHKQKIEDLQKASVKLKRAEAESIYPTRSS</sequence>
<dbReference type="EMBL" id="JAPFFL010000015">
    <property type="protein sequence ID" value="KAJ6676725.1"/>
    <property type="molecule type" value="Genomic_DNA"/>
</dbReference>
<gene>
    <name evidence="2" type="ORF">OIU85_009952</name>
</gene>
<accession>A0A9Q0SH07</accession>
<dbReference type="AlphaFoldDB" id="A0A9Q0SH07"/>
<protein>
    <submittedName>
        <fullName evidence="2">GLUCOSYL/GLUCURONOSYL TRANSFERASES</fullName>
    </submittedName>
</protein>
<organism evidence="2 3">
    <name type="scientific">Salix viminalis</name>
    <name type="common">Common osier</name>
    <name type="synonym">Basket willow</name>
    <dbReference type="NCBI Taxonomy" id="40686"/>
    <lineage>
        <taxon>Eukaryota</taxon>
        <taxon>Viridiplantae</taxon>
        <taxon>Streptophyta</taxon>
        <taxon>Embryophyta</taxon>
        <taxon>Tracheophyta</taxon>
        <taxon>Spermatophyta</taxon>
        <taxon>Magnoliopsida</taxon>
        <taxon>eudicotyledons</taxon>
        <taxon>Gunneridae</taxon>
        <taxon>Pentapetalae</taxon>
        <taxon>rosids</taxon>
        <taxon>fabids</taxon>
        <taxon>Malpighiales</taxon>
        <taxon>Salicaceae</taxon>
        <taxon>Saliceae</taxon>
        <taxon>Salix</taxon>
    </lineage>
</organism>
<keyword evidence="2" id="KW-0808">Transferase</keyword>
<comment type="similarity">
    <text evidence="1">Belongs to the UDP-glycosyltransferase family.</text>
</comment>
<evidence type="ECO:0000313" key="2">
    <source>
        <dbReference type="EMBL" id="KAJ6676725.1"/>
    </source>
</evidence>
<evidence type="ECO:0000313" key="3">
    <source>
        <dbReference type="Proteomes" id="UP001151529"/>
    </source>
</evidence>
<dbReference type="Proteomes" id="UP001151529">
    <property type="component" value="Chromosome 15Z"/>
</dbReference>
<evidence type="ECO:0000256" key="1">
    <source>
        <dbReference type="ARBA" id="ARBA00009995"/>
    </source>
</evidence>
<dbReference type="PANTHER" id="PTHR11926:SF1526">
    <property type="entry name" value="GLYCOSYLTRANSFERASE"/>
    <property type="match status" value="1"/>
</dbReference>
<dbReference type="GO" id="GO:0080043">
    <property type="term" value="F:quercetin 3-O-glucosyltransferase activity"/>
    <property type="evidence" value="ECO:0007669"/>
    <property type="project" value="TreeGrafter"/>
</dbReference>
<reference evidence="2" key="1">
    <citation type="submission" date="2022-11" db="EMBL/GenBank/DDBJ databases">
        <authorList>
            <person name="Hyden B.L."/>
            <person name="Feng K."/>
            <person name="Yates T."/>
            <person name="Jawdy S."/>
            <person name="Smart L.B."/>
            <person name="Muchero W."/>
        </authorList>
    </citation>
    <scope>NUCLEOTIDE SEQUENCE</scope>
    <source>
        <tissue evidence="2">Shoot tip</tissue>
    </source>
</reference>
<keyword evidence="3" id="KW-1185">Reference proteome</keyword>
<dbReference type="OrthoDB" id="5835829at2759"/>
<comment type="caution">
    <text evidence="2">The sequence shown here is derived from an EMBL/GenBank/DDBJ whole genome shotgun (WGS) entry which is preliminary data.</text>
</comment>
<dbReference type="PANTHER" id="PTHR11926">
    <property type="entry name" value="GLUCOSYL/GLUCURONOSYL TRANSFERASES"/>
    <property type="match status" value="1"/>
</dbReference>
<proteinExistence type="inferred from homology"/>
<dbReference type="SUPFAM" id="SSF53756">
    <property type="entry name" value="UDP-Glycosyltransferase/glycogen phosphorylase"/>
    <property type="match status" value="1"/>
</dbReference>
<dbReference type="Gene3D" id="3.40.50.2000">
    <property type="entry name" value="Glycogen Phosphorylase B"/>
    <property type="match status" value="1"/>
</dbReference>
<dbReference type="GO" id="GO:0080044">
    <property type="term" value="F:quercetin 7-O-glucosyltransferase activity"/>
    <property type="evidence" value="ECO:0007669"/>
    <property type="project" value="TreeGrafter"/>
</dbReference>